<keyword evidence="2" id="KW-1185">Reference proteome</keyword>
<evidence type="ECO:0000313" key="1">
    <source>
        <dbReference type="EMBL" id="MFJ1470147.1"/>
    </source>
</evidence>
<gene>
    <name evidence="1" type="ORF">QPK29_020745</name>
</gene>
<organism evidence="1 2">
    <name type="scientific">Massilia orientalis</name>
    <dbReference type="NCBI Taxonomy" id="3050128"/>
    <lineage>
        <taxon>Bacteria</taxon>
        <taxon>Pseudomonadati</taxon>
        <taxon>Pseudomonadota</taxon>
        <taxon>Betaproteobacteria</taxon>
        <taxon>Burkholderiales</taxon>
        <taxon>Oxalobacteraceae</taxon>
        <taxon>Telluria group</taxon>
        <taxon>Massilia</taxon>
    </lineage>
</organism>
<name>A0ACC7MDJ5_9BURK</name>
<dbReference type="Proteomes" id="UP001168096">
    <property type="component" value="Unassembled WGS sequence"/>
</dbReference>
<accession>A0ACC7MDJ5</accession>
<comment type="caution">
    <text evidence="1">The sequence shown here is derived from an EMBL/GenBank/DDBJ whole genome shotgun (WGS) entry which is preliminary data.</text>
</comment>
<evidence type="ECO:0000313" key="2">
    <source>
        <dbReference type="Proteomes" id="UP001168096"/>
    </source>
</evidence>
<reference evidence="1" key="1">
    <citation type="submission" date="2024-11" db="EMBL/GenBank/DDBJ databases">
        <title>Description of Massilia orientalis sp. nov., isolated from rhizosphere soil of Ageratina adenophora.</title>
        <authorList>
            <person name="Wang Y."/>
        </authorList>
    </citation>
    <scope>NUCLEOTIDE SEQUENCE</scope>
    <source>
        <strain evidence="1">YIM B02787</strain>
    </source>
</reference>
<dbReference type="EMBL" id="JASNRB020000013">
    <property type="protein sequence ID" value="MFJ1470147.1"/>
    <property type="molecule type" value="Genomic_DNA"/>
</dbReference>
<proteinExistence type="predicted"/>
<protein>
    <submittedName>
        <fullName evidence="1">Uncharacterized protein</fullName>
    </submittedName>
</protein>
<sequence>MSSLSRIPDDRDAAGYNPAHGFYSALARTIRHIRKVAGADGNIRPDQALTWIAARQRDGWFKLSELHWSGLDDWLKTRQSSVHVSDIISFVRDNGVRVAEVVKGIPPRKTGFATMSESQLRAAAIEEHGPQYLGEDFDFDDPNQRALVVADLESTQDHREAAATMYGDGTKYKQHSLPGGSNYRELLLTLPMPAAQLQAKRDGSGRLAKPTPEDIAAFRRVNDPGKAGHSLYTSNHWDEPNILAHIRFNERVDAAGRRVLFIEELQSDWAQDGLKHGFGTNSIEQAGEWWNIKNQRGQVIDQQDTKERAEQVVSRMRSIPAAPFVTDTKAWLSLSIKRIIQYGVEHGYDRVAFITGEQSAQRYGLSKAVESVEYRQRTEGPKEGTGLLTAYDDSGNQVLSKVDARASDLADVIGYEAAARLMQSPGPGYTDSSDKAYVLTGESLKVGGQGMRVFYDRIVPQTINEVLKKLDGGRVGLVELGYGGEPEVVGIDGEGAAIYNDGAPEGIQQPGFDITPGLRSSVEEGMPLFSRFNPQRSQAMSAAARAAARAVPAGAGVPLGRARPIDLAAAGRRVAPHIERILRDGRVSGETGENGLLLLRRALQEVALAGPHDLRTLAAKVERLLPRDGSVRLTIDDTSLTPMNGAVHLAPHVDIRLYTAEGRTGLAYETLLHESLHVGVAARYKSLALEAAREGKRSAAAAAIDRFHRLWREFCNAATGEPLENSELELSVREARRSPDEFFVRAMTDPVLQAYLASRQYNGKTLWQRFVGWIRTSLFGAKSQRLAPSWLDAALAASHHLADAMQRDPADFSDVHATAESMLSRSCAQEESPAFKRWFDASKAVDERGLPELFYHGTLNDFDAFKENARGMHFVSRSPDWVARFLAGESGDIPEGASIMLVYVAASNPFDYENKKHVQYVAARASLGSLAISQIKQGKWQRLEDRTFIATIKKLGFDGVYVKEDGVKNLAVFEPAQIKSAIGNRGGFDPRDPNILASLRVLALRPAVDRAADDDDLDAPASQPAARLTIAATTLGRWPENAGTAISNHLTVEGSHMPGQTSASNETDQALRAAIVAQLVAAGWAAIERSTAIALKTYDTAVGRKDAHAYLADFGPSETNYVLQGEYYSEGSNVLSARGILIPKDADLAAAKTLTERFATGAEAAVLDSYAARLLHKFGYRAGQAHQGEEEGEGGGEAPAPSM</sequence>